<evidence type="ECO:0000256" key="12">
    <source>
        <dbReference type="ARBA" id="ARBA00031636"/>
    </source>
</evidence>
<dbReference type="InterPro" id="IPR050222">
    <property type="entry name" value="MATE_MdtK"/>
</dbReference>
<dbReference type="Proteomes" id="UP000484547">
    <property type="component" value="Unassembled WGS sequence"/>
</dbReference>
<name>A0A7X2XFS7_9FIRM</name>
<evidence type="ECO:0000313" key="14">
    <source>
        <dbReference type="EMBL" id="MTT75615.1"/>
    </source>
</evidence>
<dbReference type="GO" id="GO:0042910">
    <property type="term" value="F:xenobiotic transmembrane transporter activity"/>
    <property type="evidence" value="ECO:0007669"/>
    <property type="project" value="InterPro"/>
</dbReference>
<organism evidence="14 17">
    <name type="scientific">Phascolarctobacterium faecium</name>
    <dbReference type="NCBI Taxonomy" id="33025"/>
    <lineage>
        <taxon>Bacteria</taxon>
        <taxon>Bacillati</taxon>
        <taxon>Bacillota</taxon>
        <taxon>Negativicutes</taxon>
        <taxon>Acidaminococcales</taxon>
        <taxon>Acidaminococcaceae</taxon>
        <taxon>Phascolarctobacterium</taxon>
    </lineage>
</organism>
<keyword evidence="10" id="KW-0406">Ion transport</keyword>
<dbReference type="RefSeq" id="WP_155163796.1">
    <property type="nucleotide sequence ID" value="NZ_WNBG01000002.1"/>
</dbReference>
<keyword evidence="16" id="KW-1185">Reference proteome</keyword>
<feature type="transmembrane region" description="Helical" evidence="13">
    <location>
        <begin position="204"/>
        <end position="221"/>
    </location>
</feature>
<evidence type="ECO:0000256" key="5">
    <source>
        <dbReference type="ARBA" id="ARBA00022448"/>
    </source>
</evidence>
<keyword evidence="7" id="KW-1003">Cell membrane</keyword>
<evidence type="ECO:0000256" key="9">
    <source>
        <dbReference type="ARBA" id="ARBA00022989"/>
    </source>
</evidence>
<dbReference type="NCBIfam" id="TIGR00797">
    <property type="entry name" value="matE"/>
    <property type="match status" value="1"/>
</dbReference>
<comment type="caution">
    <text evidence="14">The sequence shown here is derived from an EMBL/GenBank/DDBJ whole genome shotgun (WGS) entry which is preliminary data.</text>
</comment>
<dbReference type="GO" id="GO:0006811">
    <property type="term" value="P:monoatomic ion transport"/>
    <property type="evidence" value="ECO:0007669"/>
    <property type="project" value="UniProtKB-KW"/>
</dbReference>
<evidence type="ECO:0000256" key="10">
    <source>
        <dbReference type="ARBA" id="ARBA00023065"/>
    </source>
</evidence>
<feature type="transmembrane region" description="Helical" evidence="13">
    <location>
        <begin position="419"/>
        <end position="441"/>
    </location>
</feature>
<feature type="transmembrane region" description="Helical" evidence="13">
    <location>
        <begin position="389"/>
        <end position="413"/>
    </location>
</feature>
<dbReference type="InterPro" id="IPR048279">
    <property type="entry name" value="MdtK-like"/>
</dbReference>
<evidence type="ECO:0000256" key="6">
    <source>
        <dbReference type="ARBA" id="ARBA00022449"/>
    </source>
</evidence>
<accession>A0A7X2XFS7</accession>
<evidence type="ECO:0000256" key="3">
    <source>
        <dbReference type="ARBA" id="ARBA00010199"/>
    </source>
</evidence>
<reference evidence="16 17" key="1">
    <citation type="journal article" date="2019" name="Nat. Med.">
        <title>A library of human gut bacterial isolates paired with longitudinal multiomics data enables mechanistic microbiome research.</title>
        <authorList>
            <person name="Poyet M."/>
            <person name="Groussin M."/>
            <person name="Gibbons S.M."/>
            <person name="Avila-Pacheco J."/>
            <person name="Jiang X."/>
            <person name="Kearney S.M."/>
            <person name="Perrotta A.R."/>
            <person name="Berdy B."/>
            <person name="Zhao S."/>
            <person name="Lieberman T.D."/>
            <person name="Swanson P.K."/>
            <person name="Smith M."/>
            <person name="Roesemann S."/>
            <person name="Alexander J.E."/>
            <person name="Rich S.A."/>
            <person name="Livny J."/>
            <person name="Vlamakis H."/>
            <person name="Clish C."/>
            <person name="Bullock K."/>
            <person name="Deik A."/>
            <person name="Scott J."/>
            <person name="Pierce K.A."/>
            <person name="Xavier R.J."/>
            <person name="Alm E.J."/>
        </authorList>
    </citation>
    <scope>NUCLEOTIDE SEQUENCE [LARGE SCALE GENOMIC DNA]</scope>
    <source>
        <strain evidence="14 17">BIOML-A13</strain>
        <strain evidence="15 16">BIOML-A3</strain>
    </source>
</reference>
<feature type="transmembrane region" description="Helical" evidence="13">
    <location>
        <begin position="320"/>
        <end position="337"/>
    </location>
</feature>
<evidence type="ECO:0000256" key="8">
    <source>
        <dbReference type="ARBA" id="ARBA00022692"/>
    </source>
</evidence>
<keyword evidence="6" id="KW-0050">Antiport</keyword>
<evidence type="ECO:0000256" key="7">
    <source>
        <dbReference type="ARBA" id="ARBA00022475"/>
    </source>
</evidence>
<keyword evidence="8 13" id="KW-0812">Transmembrane</keyword>
<feature type="transmembrane region" description="Helical" evidence="13">
    <location>
        <begin position="242"/>
        <end position="266"/>
    </location>
</feature>
<dbReference type="PIRSF" id="PIRSF006603">
    <property type="entry name" value="DinF"/>
    <property type="match status" value="1"/>
</dbReference>
<dbReference type="GO" id="GO:0005886">
    <property type="term" value="C:plasma membrane"/>
    <property type="evidence" value="ECO:0007669"/>
    <property type="project" value="UniProtKB-SubCell"/>
</dbReference>
<feature type="transmembrane region" description="Helical" evidence="13">
    <location>
        <begin position="357"/>
        <end position="377"/>
    </location>
</feature>
<feature type="transmembrane region" description="Helical" evidence="13">
    <location>
        <begin position="14"/>
        <end position="34"/>
    </location>
</feature>
<sequence>MLVDENFKQRLRRLFSVMIPILITQTAIMAMNFFDSSMSGHAGAVDLAGTSIGGNIWMPIFVGTNGVLLGAMPIVAHLLGADKRDNIGKVIRHTIFLAIAFSAVIILMGVLFLDTLLIHLHLEPQVHYIAKMYMAAVAVGVIPFFMSTSLRALIDTLGHTGITMKIYLLALPVNAFLNYCFIFGKLGMPRLGGVGAGVATGITYWLEFAIFVWIVHKLPAFEHFRIFKDRFHLDIKQLRENLSIGVPIGLAMFMEASIFGVVALFIAKFGTVIIAAHQAALGFTSLLYMVPLSFSMALTILVGVEAGAKRFEEAQKFSRMGIALNMAIAIFLAVLVYTNRPYIAMLYTTDPVIIEKVVGFLFYAIFFQLFDATAAPIQGILRGYKDVKATFYSGFFAYWVVCLPLGCFLDFVMEHGPAAYWQSLDIGLFFSAVFLTLRMFWLQKKLAREQI</sequence>
<proteinExistence type="inferred from homology"/>
<evidence type="ECO:0000313" key="15">
    <source>
        <dbReference type="EMBL" id="MTU03677.1"/>
    </source>
</evidence>
<feature type="transmembrane region" description="Helical" evidence="13">
    <location>
        <begin position="133"/>
        <end position="154"/>
    </location>
</feature>
<evidence type="ECO:0000313" key="16">
    <source>
        <dbReference type="Proteomes" id="UP000443070"/>
    </source>
</evidence>
<evidence type="ECO:0000256" key="11">
    <source>
        <dbReference type="ARBA" id="ARBA00023136"/>
    </source>
</evidence>
<dbReference type="Pfam" id="PF01554">
    <property type="entry name" value="MatE"/>
    <property type="match status" value="2"/>
</dbReference>
<feature type="transmembrane region" description="Helical" evidence="13">
    <location>
        <begin position="54"/>
        <end position="79"/>
    </location>
</feature>
<dbReference type="GO" id="GO:0015297">
    <property type="term" value="F:antiporter activity"/>
    <property type="evidence" value="ECO:0007669"/>
    <property type="project" value="UniProtKB-KW"/>
</dbReference>
<evidence type="ECO:0000256" key="2">
    <source>
        <dbReference type="ARBA" id="ARBA00004651"/>
    </source>
</evidence>
<comment type="function">
    <text evidence="1">Multidrug efflux pump.</text>
</comment>
<dbReference type="EMBL" id="WNBM01000002">
    <property type="protein sequence ID" value="MTT75615.1"/>
    <property type="molecule type" value="Genomic_DNA"/>
</dbReference>
<evidence type="ECO:0000256" key="13">
    <source>
        <dbReference type="SAM" id="Phobius"/>
    </source>
</evidence>
<feature type="transmembrane region" description="Helical" evidence="13">
    <location>
        <begin position="91"/>
        <end position="113"/>
    </location>
</feature>
<dbReference type="Proteomes" id="UP000443070">
    <property type="component" value="Unassembled WGS sequence"/>
</dbReference>
<keyword evidence="5" id="KW-0813">Transport</keyword>
<dbReference type="InterPro" id="IPR002528">
    <property type="entry name" value="MATE_fam"/>
</dbReference>
<evidence type="ECO:0000256" key="1">
    <source>
        <dbReference type="ARBA" id="ARBA00003408"/>
    </source>
</evidence>
<dbReference type="CDD" id="cd13131">
    <property type="entry name" value="MATE_NorM_like"/>
    <property type="match status" value="1"/>
</dbReference>
<keyword evidence="9 13" id="KW-1133">Transmembrane helix</keyword>
<gene>
    <name evidence="14" type="ORF">GMD11_04940</name>
    <name evidence="15" type="ORF">GMD18_04585</name>
</gene>
<dbReference type="AlphaFoldDB" id="A0A7X2XFS7"/>
<dbReference type="PANTHER" id="PTHR43298:SF2">
    <property type="entry name" value="FMN_FAD EXPORTER YEEO-RELATED"/>
    <property type="match status" value="1"/>
</dbReference>
<dbReference type="PANTHER" id="PTHR43298">
    <property type="entry name" value="MULTIDRUG RESISTANCE PROTEIN NORM-RELATED"/>
    <property type="match status" value="1"/>
</dbReference>
<evidence type="ECO:0000313" key="17">
    <source>
        <dbReference type="Proteomes" id="UP000484547"/>
    </source>
</evidence>
<comment type="subcellular location">
    <subcellularLocation>
        <location evidence="2">Cell membrane</location>
        <topology evidence="2">Multi-pass membrane protein</topology>
    </subcellularLocation>
</comment>
<comment type="similarity">
    <text evidence="3">Belongs to the multi antimicrobial extrusion (MATE) (TC 2.A.66.1) family.</text>
</comment>
<keyword evidence="11 13" id="KW-0472">Membrane</keyword>
<feature type="transmembrane region" description="Helical" evidence="13">
    <location>
        <begin position="166"/>
        <end position="184"/>
    </location>
</feature>
<evidence type="ECO:0000256" key="4">
    <source>
        <dbReference type="ARBA" id="ARBA00020268"/>
    </source>
</evidence>
<dbReference type="EMBL" id="WNBW01000002">
    <property type="protein sequence ID" value="MTU03677.1"/>
    <property type="molecule type" value="Genomic_DNA"/>
</dbReference>
<feature type="transmembrane region" description="Helical" evidence="13">
    <location>
        <begin position="286"/>
        <end position="308"/>
    </location>
</feature>
<dbReference type="OrthoDB" id="9780160at2"/>
<protein>
    <recommendedName>
        <fullName evidence="4">Probable multidrug resistance protein NorM</fullName>
    </recommendedName>
    <alternativeName>
        <fullName evidence="12">Multidrug-efflux transporter</fullName>
    </alternativeName>
</protein>